<evidence type="ECO:0000256" key="1">
    <source>
        <dbReference type="SAM" id="MobiDB-lite"/>
    </source>
</evidence>
<gene>
    <name evidence="3" type="ORF">ALEPTO_LOCUS5204</name>
</gene>
<proteinExistence type="predicted"/>
<accession>A0A9N9AP69</accession>
<dbReference type="AlphaFoldDB" id="A0A9N9AP69"/>
<feature type="transmembrane region" description="Helical" evidence="2">
    <location>
        <begin position="178"/>
        <end position="210"/>
    </location>
</feature>
<organism evidence="3 4">
    <name type="scientific">Ambispora leptoticha</name>
    <dbReference type="NCBI Taxonomy" id="144679"/>
    <lineage>
        <taxon>Eukaryota</taxon>
        <taxon>Fungi</taxon>
        <taxon>Fungi incertae sedis</taxon>
        <taxon>Mucoromycota</taxon>
        <taxon>Glomeromycotina</taxon>
        <taxon>Glomeromycetes</taxon>
        <taxon>Archaeosporales</taxon>
        <taxon>Ambisporaceae</taxon>
        <taxon>Ambispora</taxon>
    </lineage>
</organism>
<dbReference type="Proteomes" id="UP000789508">
    <property type="component" value="Unassembled WGS sequence"/>
</dbReference>
<keyword evidence="2" id="KW-1133">Transmembrane helix</keyword>
<feature type="transmembrane region" description="Helical" evidence="2">
    <location>
        <begin position="142"/>
        <end position="166"/>
    </location>
</feature>
<evidence type="ECO:0000313" key="4">
    <source>
        <dbReference type="Proteomes" id="UP000789508"/>
    </source>
</evidence>
<protein>
    <submittedName>
        <fullName evidence="3">14660_t:CDS:1</fullName>
    </submittedName>
</protein>
<dbReference type="EMBL" id="CAJVPS010001404">
    <property type="protein sequence ID" value="CAG8536664.1"/>
    <property type="molecule type" value="Genomic_DNA"/>
</dbReference>
<name>A0A9N9AP69_9GLOM</name>
<keyword evidence="2" id="KW-0812">Transmembrane</keyword>
<reference evidence="3" key="1">
    <citation type="submission" date="2021-06" db="EMBL/GenBank/DDBJ databases">
        <authorList>
            <person name="Kallberg Y."/>
            <person name="Tangrot J."/>
            <person name="Rosling A."/>
        </authorList>
    </citation>
    <scope>NUCLEOTIDE SEQUENCE</scope>
    <source>
        <strain evidence="3">FL130A</strain>
    </source>
</reference>
<keyword evidence="2" id="KW-0472">Membrane</keyword>
<feature type="region of interest" description="Disordered" evidence="1">
    <location>
        <begin position="1"/>
        <end position="42"/>
    </location>
</feature>
<feature type="compositionally biased region" description="Low complexity" evidence="1">
    <location>
        <begin position="14"/>
        <end position="36"/>
    </location>
</feature>
<keyword evidence="4" id="KW-1185">Reference proteome</keyword>
<evidence type="ECO:0000256" key="2">
    <source>
        <dbReference type="SAM" id="Phobius"/>
    </source>
</evidence>
<sequence>MLPTVSENHETHYQQQQQNPQASPSSSNSRQRSINENSRHVYRGIQGTISRSKSVSVPAEYGVPYTVAIREPRSLNRSASNKASSNDEREITENVINFAPSQAPQVSVIVSLGEEREGTRNKHRKHCAPGCTRFCLCIPLSYGVYFISWIWTLHGLWLLLVTGLTMHEREKNGIPKPILILLILIEAITLLLAVFGLVATYTLVIIFQLIRSSVNTFKC</sequence>
<evidence type="ECO:0000313" key="3">
    <source>
        <dbReference type="EMBL" id="CAG8536664.1"/>
    </source>
</evidence>
<comment type="caution">
    <text evidence="3">The sequence shown here is derived from an EMBL/GenBank/DDBJ whole genome shotgun (WGS) entry which is preliminary data.</text>
</comment>